<dbReference type="PRINTS" id="PR00829">
    <property type="entry name" value="LOLP1ALLERGN"/>
</dbReference>
<dbReference type="PROSITE" id="PS50843">
    <property type="entry name" value="EXPANSIN_CBD"/>
    <property type="match status" value="1"/>
</dbReference>
<dbReference type="Pfam" id="PF01357">
    <property type="entry name" value="Expansin_C"/>
    <property type="match status" value="1"/>
</dbReference>
<evidence type="ECO:0000256" key="2">
    <source>
        <dbReference type="ARBA" id="ARBA00005650"/>
    </source>
</evidence>
<organism evidence="7">
    <name type="scientific">Musa acuminata subsp. malaccensis</name>
    <name type="common">Wild banana</name>
    <name type="synonym">Musa malaccensis</name>
    <dbReference type="NCBI Taxonomy" id="214687"/>
    <lineage>
        <taxon>Eukaryota</taxon>
        <taxon>Viridiplantae</taxon>
        <taxon>Streptophyta</taxon>
        <taxon>Embryophyta</taxon>
        <taxon>Tracheophyta</taxon>
        <taxon>Spermatophyta</taxon>
        <taxon>Magnoliopsida</taxon>
        <taxon>Liliopsida</taxon>
        <taxon>Zingiberales</taxon>
        <taxon>Musaceae</taxon>
        <taxon>Musa</taxon>
    </lineage>
</organism>
<evidence type="ECO:0000256" key="3">
    <source>
        <dbReference type="ARBA" id="ARBA00022525"/>
    </source>
</evidence>
<dbReference type="Pfam" id="PF03330">
    <property type="entry name" value="DPBB_1"/>
    <property type="match status" value="1"/>
</dbReference>
<dbReference type="Gene3D" id="2.60.40.760">
    <property type="entry name" value="Expansin, cellulose-binding-like domain"/>
    <property type="match status" value="1"/>
</dbReference>
<evidence type="ECO:0000256" key="4">
    <source>
        <dbReference type="SAM" id="SignalP"/>
    </source>
</evidence>
<dbReference type="PRINTS" id="PR01225">
    <property type="entry name" value="EXPANSNFAMLY"/>
</dbReference>
<keyword evidence="3" id="KW-0964">Secreted</keyword>
<feature type="chain" id="PRO_5034390892" evidence="4">
    <location>
        <begin position="33"/>
        <end position="276"/>
    </location>
</feature>
<dbReference type="AlphaFoldDB" id="A0A8D7FQW5"/>
<comment type="subcellular location">
    <subcellularLocation>
        <location evidence="1">Secreted</location>
    </subcellularLocation>
</comment>
<dbReference type="InterPro" id="IPR007112">
    <property type="entry name" value="Expansin/allergen_DPBB_dom"/>
</dbReference>
<evidence type="ECO:0000259" key="5">
    <source>
        <dbReference type="PROSITE" id="PS50842"/>
    </source>
</evidence>
<evidence type="ECO:0000256" key="1">
    <source>
        <dbReference type="ARBA" id="ARBA00004613"/>
    </source>
</evidence>
<dbReference type="CDD" id="cd22275">
    <property type="entry name" value="DPBB_EXPB_N"/>
    <property type="match status" value="1"/>
</dbReference>
<keyword evidence="4" id="KW-0732">Signal</keyword>
<dbReference type="SUPFAM" id="SSF50685">
    <property type="entry name" value="Barwin-like endoglucanases"/>
    <property type="match status" value="1"/>
</dbReference>
<gene>
    <name evidence="7" type="ORF">GSMUA_70480.1</name>
</gene>
<dbReference type="SUPFAM" id="SSF49590">
    <property type="entry name" value="PHL pollen allergen"/>
    <property type="match status" value="1"/>
</dbReference>
<reference evidence="7" key="1">
    <citation type="submission" date="2021-03" db="EMBL/GenBank/DDBJ databases">
        <authorList>
            <consortium name="Genoscope - CEA"/>
            <person name="William W."/>
        </authorList>
    </citation>
    <scope>NUCLEOTIDE SEQUENCE</scope>
    <source>
        <strain evidence="7">Doubled-haploid Pahang</strain>
    </source>
</reference>
<proteinExistence type="inferred from homology"/>
<name>A0A8D7FQW5_MUSAM</name>
<dbReference type="PANTHER" id="PTHR31692">
    <property type="entry name" value="EXPANSIN-B3"/>
    <property type="match status" value="1"/>
</dbReference>
<sequence>MEVFAAMASSFRRLSSLLVFVGFLSLLRPCACYNRMNSSDTDLAMSPAVATWYGAAEGPGSTACMCIIYTGGACGYGDGVAKAPFDSKISAGGTSLYKSGKGCGACYQVACTANPACSGSPVTVVITDQCPGGPCASDSVHFDLSGAAFGAMAKPGQADALRSVGSIQIQYARVPCSYPGFHVAFRVDDGSNSNYLAVLPEFVNGDGEISAVEVGQGSSWTPMQNSWGALWKLNAPVPGPASIRLTSAVSSKTIVATNVIPAGWRPGATYYSNVNF</sequence>
<protein>
    <submittedName>
        <fullName evidence="7">(wild Malaysian banana) hypothetical protein</fullName>
    </submittedName>
</protein>
<dbReference type="SMART" id="SM00837">
    <property type="entry name" value="DPBB_1"/>
    <property type="match status" value="1"/>
</dbReference>
<dbReference type="PANTHER" id="PTHR31692:SF127">
    <property type="entry name" value="EXPANSIN-B5-LIKE"/>
    <property type="match status" value="1"/>
</dbReference>
<feature type="signal peptide" evidence="4">
    <location>
        <begin position="1"/>
        <end position="32"/>
    </location>
</feature>
<comment type="similarity">
    <text evidence="2">Belongs to the expansin family. Expansin B subfamily.</text>
</comment>
<dbReference type="InterPro" id="IPR036908">
    <property type="entry name" value="RlpA-like_sf"/>
</dbReference>
<dbReference type="Gene3D" id="2.40.40.10">
    <property type="entry name" value="RlpA-like domain"/>
    <property type="match status" value="1"/>
</dbReference>
<dbReference type="PROSITE" id="PS50842">
    <property type="entry name" value="EXPANSIN_EG45"/>
    <property type="match status" value="1"/>
</dbReference>
<feature type="domain" description="Expansin-like CBD" evidence="6">
    <location>
        <begin position="194"/>
        <end position="272"/>
    </location>
</feature>
<dbReference type="EMBL" id="HG996467">
    <property type="protein sequence ID" value="CAG1862154.1"/>
    <property type="molecule type" value="Genomic_DNA"/>
</dbReference>
<dbReference type="GO" id="GO:0005576">
    <property type="term" value="C:extracellular region"/>
    <property type="evidence" value="ECO:0007669"/>
    <property type="project" value="UniProtKB-SubCell"/>
</dbReference>
<dbReference type="InterPro" id="IPR036749">
    <property type="entry name" value="Expansin_CBD_sf"/>
</dbReference>
<accession>A0A8D7FQW5</accession>
<dbReference type="InterPro" id="IPR007117">
    <property type="entry name" value="Expansin_CBD"/>
</dbReference>
<evidence type="ECO:0000259" key="6">
    <source>
        <dbReference type="PROSITE" id="PS50843"/>
    </source>
</evidence>
<dbReference type="InterPro" id="IPR007118">
    <property type="entry name" value="Expan_Lol_pI"/>
</dbReference>
<dbReference type="InterPro" id="IPR005795">
    <property type="entry name" value="LolPI"/>
</dbReference>
<feature type="domain" description="Expansin-like EG45" evidence="5">
    <location>
        <begin position="71"/>
        <end position="181"/>
    </location>
</feature>
<dbReference type="InterPro" id="IPR009009">
    <property type="entry name" value="RlpA-like_DPBB"/>
</dbReference>
<evidence type="ECO:0000313" key="7">
    <source>
        <dbReference type="EMBL" id="CAG1862154.1"/>
    </source>
</evidence>